<keyword evidence="8" id="KW-1185">Reference proteome</keyword>
<evidence type="ECO:0000256" key="4">
    <source>
        <dbReference type="PIRSR" id="PIRSR600542-1"/>
    </source>
</evidence>
<proteinExistence type="inferred from homology"/>
<evidence type="ECO:0000313" key="7">
    <source>
        <dbReference type="EMBL" id="KAK0401225.1"/>
    </source>
</evidence>
<dbReference type="Proteomes" id="UP001175271">
    <property type="component" value="Unassembled WGS sequence"/>
</dbReference>
<evidence type="ECO:0000313" key="8">
    <source>
        <dbReference type="Proteomes" id="UP001175271"/>
    </source>
</evidence>
<dbReference type="GO" id="GO:0004095">
    <property type="term" value="F:carnitine O-palmitoyltransferase activity"/>
    <property type="evidence" value="ECO:0007669"/>
    <property type="project" value="TreeGrafter"/>
</dbReference>
<dbReference type="Gene3D" id="3.30.559.70">
    <property type="entry name" value="Choline/Carnitine o-acyltransferase, domain 2"/>
    <property type="match status" value="1"/>
</dbReference>
<keyword evidence="5" id="KW-1133">Transmembrane helix</keyword>
<evidence type="ECO:0000259" key="6">
    <source>
        <dbReference type="Pfam" id="PF00755"/>
    </source>
</evidence>
<gene>
    <name evidence="7" type="ORF">QR680_015653</name>
</gene>
<dbReference type="InterPro" id="IPR000542">
    <property type="entry name" value="Carn_acyl_trans"/>
</dbReference>
<dbReference type="InterPro" id="IPR023213">
    <property type="entry name" value="CAT-like_dom_sf"/>
</dbReference>
<dbReference type="EMBL" id="JAUCMV010000004">
    <property type="protein sequence ID" value="KAK0401225.1"/>
    <property type="molecule type" value="Genomic_DNA"/>
</dbReference>
<keyword evidence="2" id="KW-0808">Transferase</keyword>
<organism evidence="7 8">
    <name type="scientific">Steinernema hermaphroditum</name>
    <dbReference type="NCBI Taxonomy" id="289476"/>
    <lineage>
        <taxon>Eukaryota</taxon>
        <taxon>Metazoa</taxon>
        <taxon>Ecdysozoa</taxon>
        <taxon>Nematoda</taxon>
        <taxon>Chromadorea</taxon>
        <taxon>Rhabditida</taxon>
        <taxon>Tylenchina</taxon>
        <taxon>Panagrolaimomorpha</taxon>
        <taxon>Strongyloidoidea</taxon>
        <taxon>Steinernematidae</taxon>
        <taxon>Steinernema</taxon>
    </lineage>
</organism>
<feature type="domain" description="Choline/carnitine acyltransferase" evidence="6">
    <location>
        <begin position="148"/>
        <end position="690"/>
    </location>
</feature>
<evidence type="ECO:0000256" key="5">
    <source>
        <dbReference type="SAM" id="Phobius"/>
    </source>
</evidence>
<dbReference type="GO" id="GO:0005739">
    <property type="term" value="C:mitochondrion"/>
    <property type="evidence" value="ECO:0007669"/>
    <property type="project" value="TreeGrafter"/>
</dbReference>
<reference evidence="7" key="1">
    <citation type="submission" date="2023-06" db="EMBL/GenBank/DDBJ databases">
        <title>Genomic analysis of the entomopathogenic nematode Steinernema hermaphroditum.</title>
        <authorList>
            <person name="Schwarz E.M."/>
            <person name="Heppert J.K."/>
            <person name="Baniya A."/>
            <person name="Schwartz H.T."/>
            <person name="Tan C.-H."/>
            <person name="Antoshechkin I."/>
            <person name="Sternberg P.W."/>
            <person name="Goodrich-Blair H."/>
            <person name="Dillman A.R."/>
        </authorList>
    </citation>
    <scope>NUCLEOTIDE SEQUENCE</scope>
    <source>
        <strain evidence="7">PS9179</strain>
        <tissue evidence="7">Whole animal</tissue>
    </source>
</reference>
<dbReference type="PROSITE" id="PS00439">
    <property type="entry name" value="ACYLTRANSF_C_1"/>
    <property type="match status" value="1"/>
</dbReference>
<feature type="transmembrane region" description="Helical" evidence="5">
    <location>
        <begin position="932"/>
        <end position="953"/>
    </location>
</feature>
<dbReference type="GO" id="GO:0006631">
    <property type="term" value="P:fatty acid metabolic process"/>
    <property type="evidence" value="ECO:0007669"/>
    <property type="project" value="TreeGrafter"/>
</dbReference>
<comment type="caution">
    <text evidence="7">The sequence shown here is derived from an EMBL/GenBank/DDBJ whole genome shotgun (WGS) entry which is preliminary data.</text>
</comment>
<dbReference type="GO" id="GO:0009437">
    <property type="term" value="P:carnitine metabolic process"/>
    <property type="evidence" value="ECO:0007669"/>
    <property type="project" value="TreeGrafter"/>
</dbReference>
<keyword evidence="5" id="KW-0812">Transmembrane</keyword>
<feature type="transmembrane region" description="Helical" evidence="5">
    <location>
        <begin position="785"/>
        <end position="810"/>
    </location>
</feature>
<dbReference type="InterPro" id="IPR039551">
    <property type="entry name" value="Cho/carn_acyl_trans"/>
</dbReference>
<dbReference type="Gene3D" id="3.30.559.10">
    <property type="entry name" value="Chloramphenicol acetyltransferase-like domain"/>
    <property type="match status" value="1"/>
</dbReference>
<evidence type="ECO:0000256" key="2">
    <source>
        <dbReference type="ARBA" id="ARBA00022679"/>
    </source>
</evidence>
<evidence type="ECO:0000256" key="1">
    <source>
        <dbReference type="ARBA" id="ARBA00005232"/>
    </source>
</evidence>
<comment type="similarity">
    <text evidence="1">Belongs to the carnitine/choline acetyltransferase family.</text>
</comment>
<feature type="transmembrane region" description="Helical" evidence="5">
    <location>
        <begin position="999"/>
        <end position="1020"/>
    </location>
</feature>
<dbReference type="Pfam" id="PF00755">
    <property type="entry name" value="Carn_acyltransf"/>
    <property type="match status" value="1"/>
</dbReference>
<keyword evidence="5" id="KW-0472">Membrane</keyword>
<dbReference type="AlphaFoldDB" id="A0AA39LLA4"/>
<dbReference type="SUPFAM" id="SSF52777">
    <property type="entry name" value="CoA-dependent acyltransferases"/>
    <property type="match status" value="2"/>
</dbReference>
<accession>A0AA39LLA4</accession>
<dbReference type="PROSITE" id="PS00440">
    <property type="entry name" value="ACYLTRANSF_C_2"/>
    <property type="match status" value="1"/>
</dbReference>
<dbReference type="PANTHER" id="PTHR22589">
    <property type="entry name" value="CARNITINE O-ACYLTRANSFERASE"/>
    <property type="match status" value="1"/>
</dbReference>
<evidence type="ECO:0000256" key="3">
    <source>
        <dbReference type="ARBA" id="ARBA00023315"/>
    </source>
</evidence>
<sequence>MTKTSNGKARKPFEFYYHYPTKWNRSVYRTYNAASNRLYPVRPIVFGASLTAATAYHLKNPENALIKALPKFGHYCIRIGAASILTAYTPVFLMRCFLKYWFFTYKDWLFESPKKPSLQTKVWVIVQKLLEYVCPPQLHSNDNLLPNVPVPNLEDTVARYLESIEPLTDKEEFAEIKTKSEVFLKNEGPKLQRYAKLMSYFSDNYVTGFWEKYAYLYGKNCLLVNSSVSPVGTFKEIPSGQATKAAYIVYIEALSMLAYDREGMKPPGKGLVSTRHYDNCYAVTRVPGEQVDEQVHYGVSRHVAVYSNGCYYKVDAFDENGKLYTLEQLTETFKELIARDDIPSEGEIQLAALTTDRRDQWSRNRKEFFLSNEVNKKALELIESAAYFLVLDDADNWGYDPERPEVLENYLRSMLTGNGGNRWADKSLNYMVSKNGETGAVGEHSVADGAEFDHIQENFIYMNHSYLKYPDVDSTPSTSGITFGKAERLNFDISDKMRSEINRCVEEYSLLRDDVDLAATVFTDFGKGRIKEGKCSPDAFLQMAIQLANYRDQGRFHLTYESGSQRFFANSRTETIRTVSKDSCAFVRAMEDPESSAAERLTLLRKACCSHTQRNRECMVGRGVDRHLFVLYILSKGTNTSSPFLDYYISQPWMLSTSQPPVMTDLNDEDEDKNRSWLGACFGPVTKKGYERSASMTNCTNGNEETCTTDNSSLGYVRVCCFKRDVTRVTSGIAGLVIITGLQSVRLLFKNDLDTSLKIFIGVGNAFCSILAIMALIGLCRRKPTLLIPLVVIMFAFCILVSVLLVVGVVCFVIDQNKHSHQSVKESESKYISVIVGCACTLPLLIWFAYVTKRCHRGYCVFVFISPLFFEINTTSTTMAGQEENEFKYVSCCCCRIRVKRATLFIAVFTLLGGLYNIGSLPDKDITLNYKIFLAVTNSVWCFSAFLAAVGVYKRNPYVLVPFMVMLIIGCITLSIALISSVFFQLLLIETNKEPPLDWGSLIIVTAISLPFTVWFTIVTRRCHQYLKSRYVNHMELNEI</sequence>
<feature type="transmembrane region" description="Helical" evidence="5">
    <location>
        <begin position="756"/>
        <end position="779"/>
    </location>
</feature>
<feature type="transmembrane region" description="Helical" evidence="5">
    <location>
        <begin position="960"/>
        <end position="987"/>
    </location>
</feature>
<keyword evidence="3" id="KW-0012">Acyltransferase</keyword>
<protein>
    <recommendedName>
        <fullName evidence="6">Choline/carnitine acyltransferase domain-containing protein</fullName>
    </recommendedName>
</protein>
<dbReference type="PANTHER" id="PTHR22589:SF99">
    <property type="entry name" value="CHOLINE_CARNITINE ACYLTRANSFERASE DOMAIN-CONTAINING PROTEIN"/>
    <property type="match status" value="1"/>
</dbReference>
<dbReference type="InterPro" id="IPR042231">
    <property type="entry name" value="Cho/carn_acyl_trans_2"/>
</dbReference>
<feature type="transmembrane region" description="Helical" evidence="5">
    <location>
        <begin position="831"/>
        <end position="850"/>
    </location>
</feature>
<feature type="transmembrane region" description="Helical" evidence="5">
    <location>
        <begin position="902"/>
        <end position="920"/>
    </location>
</feature>
<name>A0AA39LLA4_9BILA</name>
<feature type="active site" description="Proton acceptor" evidence="4">
    <location>
        <position position="444"/>
    </location>
</feature>